<organism evidence="1">
    <name type="scientific">uncultured Caudovirales phage</name>
    <dbReference type="NCBI Taxonomy" id="2100421"/>
    <lineage>
        <taxon>Viruses</taxon>
        <taxon>Duplodnaviria</taxon>
        <taxon>Heunggongvirae</taxon>
        <taxon>Uroviricota</taxon>
        <taxon>Caudoviricetes</taxon>
        <taxon>Peduoviridae</taxon>
        <taxon>Maltschvirus</taxon>
        <taxon>Maltschvirus maltsch</taxon>
    </lineage>
</organism>
<evidence type="ECO:0000313" key="1">
    <source>
        <dbReference type="EMBL" id="CAB4241873.1"/>
    </source>
</evidence>
<proteinExistence type="predicted"/>
<name>A0A6J5TAP8_9CAUD</name>
<reference evidence="1" key="1">
    <citation type="submission" date="2020-05" db="EMBL/GenBank/DDBJ databases">
        <authorList>
            <person name="Chiriac C."/>
            <person name="Salcher M."/>
            <person name="Ghai R."/>
            <person name="Kavagutti S V."/>
        </authorList>
    </citation>
    <scope>NUCLEOTIDE SEQUENCE</scope>
</reference>
<accession>A0A6J5TAP8</accession>
<gene>
    <name evidence="1" type="ORF">UFOVP71_411</name>
</gene>
<dbReference type="EMBL" id="LR797824">
    <property type="protein sequence ID" value="CAB4241873.1"/>
    <property type="molecule type" value="Genomic_DNA"/>
</dbReference>
<protein>
    <submittedName>
        <fullName evidence="1">Uncharacterized protein</fullName>
    </submittedName>
</protein>
<sequence>MNHLAELIDLVQCPRLTEKYDGIVALPLALPRFELDSADDFWKVWHDEQEAVTRQHVDRGALGRASPDANLIQWDGLAMYEDLSLLAKAAWFTKVSLELSNSQPMFLKSIFEQLPFTKIRSIRFWSANKSIPAHYDGNMPSTLDGKLQFPAEIRIMIDDKNPTETFWLCSSEKYKPSAETVVETQDRYYVKLPNDTNAFAWNNENYLHGADYNPLYRKVLAVVKGWIDVSKLEVLLDASIEKYPDFILRENK</sequence>